<gene>
    <name evidence="3" type="ORF">SPSK_02730</name>
</gene>
<name>A0A0F2MCQ3_SPOSC</name>
<evidence type="ECO:0000313" key="3">
    <source>
        <dbReference type="EMBL" id="KJR86620.1"/>
    </source>
</evidence>
<reference evidence="3 4" key="2">
    <citation type="journal article" date="2015" name="Eukaryot. Cell">
        <title>Asexual propagation of a virulent clone complex in a human and feline outbreak of sporotrichosis.</title>
        <authorList>
            <person name="Teixeira Mde M."/>
            <person name="Rodrigues A.M."/>
            <person name="Tsui C.K."/>
            <person name="de Almeida L.G."/>
            <person name="Van Diepeningen A.D."/>
            <person name="van den Ende B.G."/>
            <person name="Fernandes G.F."/>
            <person name="Kano R."/>
            <person name="Hamelin R.C."/>
            <person name="Lopes-Bezerra L.M."/>
            <person name="Vasconcelos A.T."/>
            <person name="de Hoog S."/>
            <person name="de Camargo Z.P."/>
            <person name="Felipe M.S."/>
        </authorList>
    </citation>
    <scope>NUCLEOTIDE SEQUENCE [LARGE SCALE GENOMIC DNA]</scope>
    <source>
        <strain evidence="3 4">1099-18</strain>
    </source>
</reference>
<feature type="transmembrane region" description="Helical" evidence="2">
    <location>
        <begin position="35"/>
        <end position="56"/>
    </location>
</feature>
<accession>A0A0F2MCQ3</accession>
<proteinExistence type="predicted"/>
<dbReference type="Proteomes" id="UP000033710">
    <property type="component" value="Unassembled WGS sequence"/>
</dbReference>
<protein>
    <submittedName>
        <fullName evidence="3">Uncharacterized protein</fullName>
    </submittedName>
</protein>
<dbReference type="EMBL" id="AXCR01000006">
    <property type="protein sequence ID" value="KJR86620.1"/>
    <property type="molecule type" value="Genomic_DNA"/>
</dbReference>
<keyword evidence="2" id="KW-1133">Transmembrane helix</keyword>
<evidence type="ECO:0000313" key="4">
    <source>
        <dbReference type="Proteomes" id="UP000033710"/>
    </source>
</evidence>
<feature type="compositionally biased region" description="Acidic residues" evidence="1">
    <location>
        <begin position="209"/>
        <end position="221"/>
    </location>
</feature>
<keyword evidence="2" id="KW-0472">Membrane</keyword>
<evidence type="ECO:0000256" key="2">
    <source>
        <dbReference type="SAM" id="Phobius"/>
    </source>
</evidence>
<dbReference type="GeneID" id="27664874"/>
<evidence type="ECO:0000256" key="1">
    <source>
        <dbReference type="SAM" id="MobiDB-lite"/>
    </source>
</evidence>
<feature type="region of interest" description="Disordered" evidence="1">
    <location>
        <begin position="115"/>
        <end position="142"/>
    </location>
</feature>
<comment type="caution">
    <text evidence="3">The sequence shown here is derived from an EMBL/GenBank/DDBJ whole genome shotgun (WGS) entry which is preliminary data.</text>
</comment>
<dbReference type="VEuPathDB" id="FungiDB:SPSK_02730"/>
<dbReference type="RefSeq" id="XP_016589296.1">
    <property type="nucleotide sequence ID" value="XM_016729597.1"/>
</dbReference>
<reference evidence="3 4" key="1">
    <citation type="journal article" date="2014" name="BMC Genomics">
        <title>Comparative genomics of the major fungal agents of human and animal Sporotrichosis: Sporothrix schenckii and Sporothrix brasiliensis.</title>
        <authorList>
            <person name="Teixeira M.M."/>
            <person name="de Almeida L.G."/>
            <person name="Kubitschek-Barreira P."/>
            <person name="Alves F.L."/>
            <person name="Kioshima E.S."/>
            <person name="Abadio A.K."/>
            <person name="Fernandes L."/>
            <person name="Derengowski L.S."/>
            <person name="Ferreira K.S."/>
            <person name="Souza R.C."/>
            <person name="Ruiz J.C."/>
            <person name="de Andrade N.C."/>
            <person name="Paes H.C."/>
            <person name="Nicola A.M."/>
            <person name="Albuquerque P."/>
            <person name="Gerber A.L."/>
            <person name="Martins V.P."/>
            <person name="Peconick L.D."/>
            <person name="Neto A.V."/>
            <person name="Chaucanez C.B."/>
            <person name="Silva P.A."/>
            <person name="Cunha O.L."/>
            <person name="de Oliveira F.F."/>
            <person name="dos Santos T.C."/>
            <person name="Barros A.L."/>
            <person name="Soares M.A."/>
            <person name="de Oliveira L.M."/>
            <person name="Marini M.M."/>
            <person name="Villalobos-Duno H."/>
            <person name="Cunha M.M."/>
            <person name="de Hoog S."/>
            <person name="da Silveira J.F."/>
            <person name="Henrissat B."/>
            <person name="Nino-Vega G.A."/>
            <person name="Cisalpino P.S."/>
            <person name="Mora-Montes H.M."/>
            <person name="Almeida S.R."/>
            <person name="Stajich J.E."/>
            <person name="Lopes-Bezerra L.M."/>
            <person name="Vasconcelos A.T."/>
            <person name="Felipe M.S."/>
        </authorList>
    </citation>
    <scope>NUCLEOTIDE SEQUENCE [LARGE SCALE GENOMIC DNA]</scope>
    <source>
        <strain evidence="3 4">1099-18</strain>
    </source>
</reference>
<keyword evidence="2" id="KW-0812">Transmembrane</keyword>
<dbReference type="OrthoDB" id="5427070at2759"/>
<organism evidence="3 4">
    <name type="scientific">Sporothrix schenckii 1099-18</name>
    <dbReference type="NCBI Taxonomy" id="1397361"/>
    <lineage>
        <taxon>Eukaryota</taxon>
        <taxon>Fungi</taxon>
        <taxon>Dikarya</taxon>
        <taxon>Ascomycota</taxon>
        <taxon>Pezizomycotina</taxon>
        <taxon>Sordariomycetes</taxon>
        <taxon>Sordariomycetidae</taxon>
        <taxon>Ophiostomatales</taxon>
        <taxon>Ophiostomataceae</taxon>
        <taxon>Sporothrix</taxon>
    </lineage>
</organism>
<sequence length="221" mass="24649">MGATLSVVKVCVRDHVDHPMRMPCLTSPRLLQTLFLPAIIALLVFVLFSFVIVPIWQHYRNRYSHYLPIDTLSSQTLSLRDRMQASVSHFFSRATTTTSWRDRVAANGGDTGIGGRLRGLFGRRNSPSRAGGSHSRDNSLRSDELLSDDEELSLHLHDPARGIELGEVGEELGTMRANSGAGRRQHELPRGGAAVYDAPRLSRELEQGFMDDSDDDEPPRR</sequence>
<feature type="region of interest" description="Disordered" evidence="1">
    <location>
        <begin position="176"/>
        <end position="221"/>
    </location>
</feature>
<dbReference type="KEGG" id="ssck:SPSK_02730"/>
<dbReference type="AlphaFoldDB" id="A0A0F2MCQ3"/>